<protein>
    <recommendedName>
        <fullName evidence="1">Transposase (putative) gypsy type domain-containing protein</fullName>
    </recommendedName>
</protein>
<accession>A0A371GL18</accession>
<evidence type="ECO:0000313" key="3">
    <source>
        <dbReference type="Proteomes" id="UP000257109"/>
    </source>
</evidence>
<dbReference type="InterPro" id="IPR007321">
    <property type="entry name" value="Transposase_28"/>
</dbReference>
<feature type="non-terminal residue" evidence="2">
    <location>
        <position position="1"/>
    </location>
</feature>
<dbReference type="Pfam" id="PF04195">
    <property type="entry name" value="Transposase_28"/>
    <property type="match status" value="1"/>
</dbReference>
<feature type="domain" description="Transposase (putative) gypsy type" evidence="1">
    <location>
        <begin position="45"/>
        <end position="104"/>
    </location>
</feature>
<proteinExistence type="predicted"/>
<organism evidence="2 3">
    <name type="scientific">Mucuna pruriens</name>
    <name type="common">Velvet bean</name>
    <name type="synonym">Dolichos pruriens</name>
    <dbReference type="NCBI Taxonomy" id="157652"/>
    <lineage>
        <taxon>Eukaryota</taxon>
        <taxon>Viridiplantae</taxon>
        <taxon>Streptophyta</taxon>
        <taxon>Embryophyta</taxon>
        <taxon>Tracheophyta</taxon>
        <taxon>Spermatophyta</taxon>
        <taxon>Magnoliopsida</taxon>
        <taxon>eudicotyledons</taxon>
        <taxon>Gunneridae</taxon>
        <taxon>Pentapetalae</taxon>
        <taxon>rosids</taxon>
        <taxon>fabids</taxon>
        <taxon>Fabales</taxon>
        <taxon>Fabaceae</taxon>
        <taxon>Papilionoideae</taxon>
        <taxon>50 kb inversion clade</taxon>
        <taxon>NPAAA clade</taxon>
        <taxon>indigoferoid/millettioid clade</taxon>
        <taxon>Phaseoleae</taxon>
        <taxon>Mucuna</taxon>
    </lineage>
</organism>
<dbReference type="OrthoDB" id="685909at2759"/>
<name>A0A371GL18_MUCPR</name>
<dbReference type="Proteomes" id="UP000257109">
    <property type="component" value="Unassembled WGS sequence"/>
</dbReference>
<evidence type="ECO:0000313" key="2">
    <source>
        <dbReference type="EMBL" id="RDX91251.1"/>
    </source>
</evidence>
<dbReference type="PANTHER" id="PTHR31099">
    <property type="entry name" value="OS06G0165300 PROTEIN"/>
    <property type="match status" value="1"/>
</dbReference>
<comment type="caution">
    <text evidence="2">The sequence shown here is derived from an EMBL/GenBank/DDBJ whole genome shotgun (WGS) entry which is preliminary data.</text>
</comment>
<keyword evidence="3" id="KW-1185">Reference proteome</keyword>
<dbReference type="AlphaFoldDB" id="A0A371GL18"/>
<evidence type="ECO:0000259" key="1">
    <source>
        <dbReference type="Pfam" id="PF04195"/>
    </source>
</evidence>
<dbReference type="PANTHER" id="PTHR31099:SF49">
    <property type="entry name" value="MYOSIN HEAVY CHAIN-LIKE PROTEIN"/>
    <property type="match status" value="1"/>
</dbReference>
<sequence length="303" mass="33403">MASAICQPGPWFVNVLPCRSGESVDGQPASGGLSYFYFYDTLSLKLGVKLPFTHFERSVLRVLNVAPTQLHPNSWAFVRSFELLCEDVGRAPSLGVSFWFFTLRKADKVGWTSLSGRPKRKIFKSFLESYKSFKSRFFKVTRGDAGSNLLIANTGKPFFPLHWTPQPALSVTVSSKELEGWEKEYIAELSRLPLLLSSDIIKGAGYSAKHLKNIKKKMAQVAKPEVEASAIPISAVEPNNVQTSAGSTRTPPVVLLDSPPVDSSPLQRTIIKNKDLMLANSELETVQGNLVAQTEVLKQEAEA</sequence>
<dbReference type="EMBL" id="QJKJ01005172">
    <property type="protein sequence ID" value="RDX91251.1"/>
    <property type="molecule type" value="Genomic_DNA"/>
</dbReference>
<gene>
    <name evidence="2" type="ORF">CR513_26790</name>
</gene>
<reference evidence="2" key="1">
    <citation type="submission" date="2018-05" db="EMBL/GenBank/DDBJ databases">
        <title>Draft genome of Mucuna pruriens seed.</title>
        <authorList>
            <person name="Nnadi N.E."/>
            <person name="Vos R."/>
            <person name="Hasami M.H."/>
            <person name="Devisetty U.K."/>
            <person name="Aguiy J.C."/>
        </authorList>
    </citation>
    <scope>NUCLEOTIDE SEQUENCE [LARGE SCALE GENOMIC DNA]</scope>
    <source>
        <strain evidence="2">JCA_2017</strain>
    </source>
</reference>